<accession>A0AAV7L4Z7</accession>
<feature type="compositionally biased region" description="Basic residues" evidence="1">
    <location>
        <begin position="47"/>
        <end position="75"/>
    </location>
</feature>
<keyword evidence="3" id="KW-1185">Reference proteome</keyword>
<evidence type="ECO:0000313" key="3">
    <source>
        <dbReference type="Proteomes" id="UP001066276"/>
    </source>
</evidence>
<evidence type="ECO:0000313" key="2">
    <source>
        <dbReference type="EMBL" id="KAJ1085619.1"/>
    </source>
</evidence>
<evidence type="ECO:0000256" key="1">
    <source>
        <dbReference type="SAM" id="MobiDB-lite"/>
    </source>
</evidence>
<dbReference type="EMBL" id="JANPWB010000016">
    <property type="protein sequence ID" value="KAJ1085619.1"/>
    <property type="molecule type" value="Genomic_DNA"/>
</dbReference>
<organism evidence="2 3">
    <name type="scientific">Pleurodeles waltl</name>
    <name type="common">Iberian ribbed newt</name>
    <dbReference type="NCBI Taxonomy" id="8319"/>
    <lineage>
        <taxon>Eukaryota</taxon>
        <taxon>Metazoa</taxon>
        <taxon>Chordata</taxon>
        <taxon>Craniata</taxon>
        <taxon>Vertebrata</taxon>
        <taxon>Euteleostomi</taxon>
        <taxon>Amphibia</taxon>
        <taxon>Batrachia</taxon>
        <taxon>Caudata</taxon>
        <taxon>Salamandroidea</taxon>
        <taxon>Salamandridae</taxon>
        <taxon>Pleurodelinae</taxon>
        <taxon>Pleurodeles</taxon>
    </lineage>
</organism>
<proteinExistence type="predicted"/>
<feature type="compositionally biased region" description="Pro residues" evidence="1">
    <location>
        <begin position="99"/>
        <end position="109"/>
    </location>
</feature>
<name>A0AAV7L4Z7_PLEWA</name>
<gene>
    <name evidence="2" type="ORF">NDU88_005749</name>
</gene>
<comment type="caution">
    <text evidence="2">The sequence shown here is derived from an EMBL/GenBank/DDBJ whole genome shotgun (WGS) entry which is preliminary data.</text>
</comment>
<reference evidence="2" key="1">
    <citation type="journal article" date="2022" name="bioRxiv">
        <title>Sequencing and chromosome-scale assembly of the giantPleurodeles waltlgenome.</title>
        <authorList>
            <person name="Brown T."/>
            <person name="Elewa A."/>
            <person name="Iarovenko S."/>
            <person name="Subramanian E."/>
            <person name="Araus A.J."/>
            <person name="Petzold A."/>
            <person name="Susuki M."/>
            <person name="Suzuki K.-i.T."/>
            <person name="Hayashi T."/>
            <person name="Toyoda A."/>
            <person name="Oliveira C."/>
            <person name="Osipova E."/>
            <person name="Leigh N.D."/>
            <person name="Simon A."/>
            <person name="Yun M.H."/>
        </authorList>
    </citation>
    <scope>NUCLEOTIDE SEQUENCE</scope>
    <source>
        <strain evidence="2">20211129_DDA</strain>
        <tissue evidence="2">Liver</tissue>
    </source>
</reference>
<protein>
    <submittedName>
        <fullName evidence="2">Uncharacterized protein</fullName>
    </submittedName>
</protein>
<feature type="region of interest" description="Disordered" evidence="1">
    <location>
        <begin position="44"/>
        <end position="114"/>
    </location>
</feature>
<dbReference type="Proteomes" id="UP001066276">
    <property type="component" value="Chromosome 12"/>
</dbReference>
<sequence length="202" mass="23867">MSVTDPHSDCLWCLSSDHDVSTCDSCQHMNPKALKEREAKLFMAKSKEKHHKKSSPRHQRHRDSRRRRESRRHSREARSRSPDRRRRTWEVSPTVTPHPSTPLPSPASPTSPGQASVIEVLEPQVFSPAQTPRPAWLQGVLRLGLWPFLWVILRLFGRHPLCPFSRLGTWARRQCRRRWPLRWLRKDWPQGFPSRRRRDFGL</sequence>
<dbReference type="AlphaFoldDB" id="A0AAV7L4Z7"/>